<feature type="compositionally biased region" description="Low complexity" evidence="1">
    <location>
        <begin position="318"/>
        <end position="363"/>
    </location>
</feature>
<proteinExistence type="predicted"/>
<feature type="region of interest" description="Disordered" evidence="1">
    <location>
        <begin position="273"/>
        <end position="383"/>
    </location>
</feature>
<evidence type="ECO:0000256" key="1">
    <source>
        <dbReference type="SAM" id="MobiDB-lite"/>
    </source>
</evidence>
<comment type="caution">
    <text evidence="2">The sequence shown here is derived from an EMBL/GenBank/DDBJ whole genome shotgun (WGS) entry which is preliminary data.</text>
</comment>
<feature type="compositionally biased region" description="Polar residues" evidence="1">
    <location>
        <begin position="302"/>
        <end position="317"/>
    </location>
</feature>
<sequence length="528" mass="57485">MPQDSKDSMPLPPESRTSSRPTATSSSNPALRLTPENKPEQVPTVRNITVGNTTVTLHLEAYDAGYLSQPANLIFAALQHFHGLDDETLRQACHLSPQVFTRNINMLQALNCVRHYENHSYLVPVDPDFKPEQQEPRDLQEMVAAYQYGHLSQFGVNMPTGALLSRSIDRNMLALTLLLQGVSCCHVTELQALFPHKTLHKQLGRLHALQLITQQNDVVQWLPRDRYFDPEMEFKLLSLSYKPEYAAGFICAPFAPNASSAFVREELASAEAKKQAQKQARHHAALKAARKRKANADAQQASAQEKTAPQDNTVPQSQKAPHPAATQKPKPTAPTTSDASAPTETPASTPTAATGHSTPTTSAEGQHAPENMSASQEHNSSAKSADLPLFVDLETEGNAAAVNSGAEEELTTEEVAEPATAEHSSVLPPQAVSDGTKSEPQQPALPVATTTTEGTSVNEAVAVLMSTTLMDGVSHTMSHVVTPRSHLHVVKRNRKVRHLQVPKRHNHAALHKSLQELGLVSSMQSRQH</sequence>
<accession>A0A948WYV3</accession>
<feature type="compositionally biased region" description="Low complexity" evidence="1">
    <location>
        <begin position="14"/>
        <end position="27"/>
    </location>
</feature>
<dbReference type="AlphaFoldDB" id="A0A948WYV3"/>
<gene>
    <name evidence="2" type="ORF">H9847_10065</name>
</gene>
<feature type="compositionally biased region" description="Polar residues" evidence="1">
    <location>
        <begin position="372"/>
        <end position="383"/>
    </location>
</feature>
<feature type="compositionally biased region" description="Acidic residues" evidence="1">
    <location>
        <begin position="406"/>
        <end position="416"/>
    </location>
</feature>
<feature type="compositionally biased region" description="Basic residues" evidence="1">
    <location>
        <begin position="275"/>
        <end position="293"/>
    </location>
</feature>
<feature type="region of interest" description="Disordered" evidence="1">
    <location>
        <begin position="1"/>
        <end position="42"/>
    </location>
</feature>
<evidence type="ECO:0000313" key="2">
    <source>
        <dbReference type="EMBL" id="MBU3845185.1"/>
    </source>
</evidence>
<feature type="region of interest" description="Disordered" evidence="1">
    <location>
        <begin position="402"/>
        <end position="452"/>
    </location>
</feature>
<reference evidence="2" key="1">
    <citation type="journal article" date="2021" name="PeerJ">
        <title>Extensive microbial diversity within the chicken gut microbiome revealed by metagenomics and culture.</title>
        <authorList>
            <person name="Gilroy R."/>
            <person name="Ravi A."/>
            <person name="Getino M."/>
            <person name="Pursley I."/>
            <person name="Horton D.L."/>
            <person name="Alikhan N.F."/>
            <person name="Baker D."/>
            <person name="Gharbi K."/>
            <person name="Hall N."/>
            <person name="Watson M."/>
            <person name="Adriaenssens E.M."/>
            <person name="Foster-Nyarko E."/>
            <person name="Jarju S."/>
            <person name="Secka A."/>
            <person name="Antonio M."/>
            <person name="Oren A."/>
            <person name="Chaudhuri R.R."/>
            <person name="La Ragione R."/>
            <person name="Hildebrand F."/>
            <person name="Pallen M.J."/>
        </authorList>
    </citation>
    <scope>NUCLEOTIDE SEQUENCE</scope>
    <source>
        <strain evidence="2">378</strain>
    </source>
</reference>
<protein>
    <submittedName>
        <fullName evidence="2">Uncharacterized protein</fullName>
    </submittedName>
</protein>
<organism evidence="2 3">
    <name type="scientific">Candidatus Anaerobiospirillum pullicola</name>
    <dbReference type="NCBI Taxonomy" id="2838451"/>
    <lineage>
        <taxon>Bacteria</taxon>
        <taxon>Pseudomonadati</taxon>
        <taxon>Pseudomonadota</taxon>
        <taxon>Gammaproteobacteria</taxon>
        <taxon>Aeromonadales</taxon>
        <taxon>Succinivibrionaceae</taxon>
        <taxon>Anaerobiospirillum</taxon>
    </lineage>
</organism>
<reference evidence="2" key="2">
    <citation type="submission" date="2021-04" db="EMBL/GenBank/DDBJ databases">
        <authorList>
            <person name="Gilroy R."/>
        </authorList>
    </citation>
    <scope>NUCLEOTIDE SEQUENCE</scope>
    <source>
        <strain evidence="2">378</strain>
    </source>
</reference>
<evidence type="ECO:0000313" key="3">
    <source>
        <dbReference type="Proteomes" id="UP000733611"/>
    </source>
</evidence>
<dbReference type="EMBL" id="JAHLFE010000208">
    <property type="protein sequence ID" value="MBU3845185.1"/>
    <property type="molecule type" value="Genomic_DNA"/>
</dbReference>
<dbReference type="Proteomes" id="UP000733611">
    <property type="component" value="Unassembled WGS sequence"/>
</dbReference>
<name>A0A948WYV3_9GAMM</name>